<comment type="caution">
    <text evidence="1">The sequence shown here is derived from an EMBL/GenBank/DDBJ whole genome shotgun (WGS) entry which is preliminary data.</text>
</comment>
<protein>
    <submittedName>
        <fullName evidence="1">Uncharacterized protein</fullName>
    </submittedName>
</protein>
<gene>
    <name evidence="1" type="ORF">Rhe02_65010</name>
</gene>
<evidence type="ECO:0000313" key="2">
    <source>
        <dbReference type="Proteomes" id="UP000612899"/>
    </source>
</evidence>
<dbReference type="Proteomes" id="UP000612899">
    <property type="component" value="Unassembled WGS sequence"/>
</dbReference>
<dbReference type="EMBL" id="BONY01000049">
    <property type="protein sequence ID" value="GIH08434.1"/>
    <property type="molecule type" value="Genomic_DNA"/>
</dbReference>
<organism evidence="1 2">
    <name type="scientific">Rhizocola hellebori</name>
    <dbReference type="NCBI Taxonomy" id="1392758"/>
    <lineage>
        <taxon>Bacteria</taxon>
        <taxon>Bacillati</taxon>
        <taxon>Actinomycetota</taxon>
        <taxon>Actinomycetes</taxon>
        <taxon>Micromonosporales</taxon>
        <taxon>Micromonosporaceae</taxon>
        <taxon>Rhizocola</taxon>
    </lineage>
</organism>
<dbReference type="AlphaFoldDB" id="A0A8J3QEW1"/>
<sequence length="323" mass="34698">MPDKYGFAVWNGVAAVKRTPATTTIVEVPAGSGQYRVTFPGQAHANGYAHVTAINGGGRWCQLNNWFSIGADARVDVDCYNPGGFKQSTNFSVMYAGSSGPGPVTGAHVYYAYNLGGVPHKFNSTGAVDPAPIDEPGVGSWLQNFNGIGGPMMKGQLQVTALNFAEGARCKASAWFIDAGFQQVRVKCYNSAGAPLDTRWVLSYHERREVVGKAGPKFAYGTLWWPGTPPLLSGFDVAETNYSSVGMRNTVLYVSTGRYLVSLPNVAGGTDHVQVTGYGHLNNRWCQLEDLWFYAGNGVQVKVACFNNGQPADSGFFVTYSTV</sequence>
<evidence type="ECO:0000313" key="1">
    <source>
        <dbReference type="EMBL" id="GIH08434.1"/>
    </source>
</evidence>
<reference evidence="1" key="1">
    <citation type="submission" date="2021-01" db="EMBL/GenBank/DDBJ databases">
        <title>Whole genome shotgun sequence of Rhizocola hellebori NBRC 109834.</title>
        <authorList>
            <person name="Komaki H."/>
            <person name="Tamura T."/>
        </authorList>
    </citation>
    <scope>NUCLEOTIDE SEQUENCE</scope>
    <source>
        <strain evidence="1">NBRC 109834</strain>
    </source>
</reference>
<accession>A0A8J3QEW1</accession>
<keyword evidence="2" id="KW-1185">Reference proteome</keyword>
<proteinExistence type="predicted"/>
<name>A0A8J3QEW1_9ACTN</name>